<dbReference type="InterPro" id="IPR013385">
    <property type="entry name" value="T3SS_SpaO/YscQ/SpaO"/>
</dbReference>
<feature type="compositionally biased region" description="Low complexity" evidence="2">
    <location>
        <begin position="457"/>
        <end position="474"/>
    </location>
</feature>
<dbReference type="GO" id="GO:0050918">
    <property type="term" value="P:positive chemotaxis"/>
    <property type="evidence" value="ECO:0007669"/>
    <property type="project" value="TreeGrafter"/>
</dbReference>
<dbReference type="EMBL" id="AE017286">
    <property type="protein sequence ID" value="AAS94343.1"/>
    <property type="molecule type" value="Genomic_DNA"/>
</dbReference>
<dbReference type="OrthoDB" id="8903804at2"/>
<protein>
    <submittedName>
        <fullName evidence="4">Type III secretion system protein, YopQ family</fullName>
    </submittedName>
</protein>
<geneLocation type="plasmid" evidence="4 5">
    <name>pDV</name>
</geneLocation>
<dbReference type="HOGENOM" id="CLU_044319_0_0_7"/>
<dbReference type="PATRIC" id="fig|882.5.peg.3210"/>
<feature type="region of interest" description="Disordered" evidence="2">
    <location>
        <begin position="1"/>
        <end position="46"/>
    </location>
</feature>
<dbReference type="Proteomes" id="UP000002194">
    <property type="component" value="Plasmid pDV"/>
</dbReference>
<comment type="similarity">
    <text evidence="1">Belongs to the FliN/MopA/SpaO family.</text>
</comment>
<dbReference type="RefSeq" id="WP_011176699.1">
    <property type="nucleotide sequence ID" value="NC_005863.1"/>
</dbReference>
<feature type="compositionally biased region" description="Gly residues" evidence="2">
    <location>
        <begin position="431"/>
        <end position="456"/>
    </location>
</feature>
<dbReference type="Gene3D" id="2.30.330.10">
    <property type="entry name" value="SpoA-like"/>
    <property type="match status" value="1"/>
</dbReference>
<dbReference type="GO" id="GO:0030254">
    <property type="term" value="P:protein secretion by the type III secretion system"/>
    <property type="evidence" value="ECO:0007669"/>
    <property type="project" value="InterPro"/>
</dbReference>
<keyword evidence="4" id="KW-0614">Plasmid</keyword>
<evidence type="ECO:0000256" key="1">
    <source>
        <dbReference type="ARBA" id="ARBA00009226"/>
    </source>
</evidence>
<reference evidence="4 5" key="1">
    <citation type="journal article" date="2004" name="Nat. Biotechnol.">
        <title>The genome sequence of the anaerobic, sulfate-reducing bacterium Desulfovibrio vulgaris Hildenborough.</title>
        <authorList>
            <person name="Heidelberg J.F."/>
            <person name="Seshadri R."/>
            <person name="Haveman S.A."/>
            <person name="Hemme C.L."/>
            <person name="Paulsen I.T."/>
            <person name="Kolonay J.F."/>
            <person name="Eisen J.A."/>
            <person name="Ward N."/>
            <person name="Methe B."/>
            <person name="Brinkac L.M."/>
            <person name="Daugherty S.C."/>
            <person name="Deboy R.T."/>
            <person name="Dodson R.J."/>
            <person name="Durkin A.S."/>
            <person name="Madupu R."/>
            <person name="Nelson W.C."/>
            <person name="Sullivan S.A."/>
            <person name="Fouts D."/>
            <person name="Haft D.H."/>
            <person name="Selengut J."/>
            <person name="Peterson J.D."/>
            <person name="Davidsen T.M."/>
            <person name="Zafar N."/>
            <person name="Zhou L."/>
            <person name="Radune D."/>
            <person name="Dimitrov G."/>
            <person name="Hance M."/>
            <person name="Tran K."/>
            <person name="Khouri H."/>
            <person name="Gill J."/>
            <person name="Utterback T.R."/>
            <person name="Feldblyum T.V."/>
            <person name="Wall J.D."/>
            <person name="Voordouw G."/>
            <person name="Fraser C.M."/>
        </authorList>
    </citation>
    <scope>NUCLEOTIDE SEQUENCE [LARGE SCALE GENOMIC DNA]</scope>
    <source>
        <strain evidence="5">ATCC 29579 / DSM 644 / NCIMB 8303 / VKM B-1760 / Hildenborough</strain>
        <plasmid evidence="5">pDV</plasmid>
    </source>
</reference>
<dbReference type="KEGG" id="dvu:DVUA0121"/>
<proteinExistence type="inferred from homology"/>
<evidence type="ECO:0000313" key="5">
    <source>
        <dbReference type="Proteomes" id="UP000002194"/>
    </source>
</evidence>
<feature type="region of interest" description="Disordered" evidence="2">
    <location>
        <begin position="203"/>
        <end position="232"/>
    </location>
</feature>
<dbReference type="PANTHER" id="PTHR30034:SF6">
    <property type="entry name" value="YOP PROTEINS TRANSLOCATION PROTEIN Q"/>
    <property type="match status" value="1"/>
</dbReference>
<keyword evidence="5" id="KW-1185">Reference proteome</keyword>
<dbReference type="SUPFAM" id="SSF101801">
    <property type="entry name" value="Surface presentation of antigens (SPOA)"/>
    <property type="match status" value="1"/>
</dbReference>
<evidence type="ECO:0000313" key="4">
    <source>
        <dbReference type="EMBL" id="AAS94343.1"/>
    </source>
</evidence>
<feature type="compositionally biased region" description="Polar residues" evidence="2">
    <location>
        <begin position="1"/>
        <end position="38"/>
    </location>
</feature>
<dbReference type="AlphaFoldDB" id="Q72WG8"/>
<feature type="region of interest" description="Disordered" evidence="2">
    <location>
        <begin position="426"/>
        <end position="484"/>
    </location>
</feature>
<name>Q72WG8_NITV2</name>
<dbReference type="SMR" id="Q72WG8"/>
<sequence>MPTTPASAPHQGSTPSSQGHTPPSQGHTPPSQGHTPASSGVIPALRPPRVSPAATALLNVLHTRSQPWRVQAGTLACGLSVPVEQLPFVPAYSFRLLIGDASCRLDAGAGLPVHSHPALAGVQGDVDLPDALRLALAELLLAPHCTALATLLGTTVRAEAMETPPAASTDAAPGVASGTSAGHDAPPPGSCAVVLALSVPTGDTKGGTAAGGTTPAPDTGGDGDNRDSGSAGHTVVPLRLTLPVALATSLAAQLMALPERHTPREDIPVTVTIEAGRMRLAAHELATLAVDDVLLPEDYPALRGRIALMTGPHAFACSLTEGRATVLDATPAPNTPESPMSDQQTPEVPAGLDTAALEVDIVFELERRTMKLNDLAALAPGYTFALGTDPLAPVTLRVQGRNIGRGRLVDLDGTPGVQVLHLESASPHQADGGGAAGAGTGTATGAGMSGGAGGTPTGSATAGTSTGSTAGATARPPLSTGDDA</sequence>
<feature type="domain" description="Flagellar motor switch protein FliN-like C-terminal" evidence="3">
    <location>
        <begin position="357"/>
        <end position="421"/>
    </location>
</feature>
<gene>
    <name evidence="4" type="ordered locus">DVUA0121</name>
</gene>
<evidence type="ECO:0000256" key="2">
    <source>
        <dbReference type="SAM" id="MobiDB-lite"/>
    </source>
</evidence>
<accession>Q72WG8</accession>
<dbReference type="InterPro" id="IPR036429">
    <property type="entry name" value="SpoA-like_sf"/>
</dbReference>
<evidence type="ECO:0000259" key="3">
    <source>
        <dbReference type="Pfam" id="PF01052"/>
    </source>
</evidence>
<dbReference type="InterPro" id="IPR001543">
    <property type="entry name" value="FliN-like_C"/>
</dbReference>
<dbReference type="PANTHER" id="PTHR30034">
    <property type="entry name" value="FLAGELLAR MOTOR SWITCH PROTEIN FLIM"/>
    <property type="match status" value="1"/>
</dbReference>
<feature type="region of interest" description="Disordered" evidence="2">
    <location>
        <begin position="162"/>
        <end position="187"/>
    </location>
</feature>
<dbReference type="EnsemblBacteria" id="AAS94343">
    <property type="protein sequence ID" value="AAS94343"/>
    <property type="gene ID" value="DVUA0121"/>
</dbReference>
<dbReference type="GO" id="GO:0071978">
    <property type="term" value="P:bacterial-type flagellum-dependent swarming motility"/>
    <property type="evidence" value="ECO:0007669"/>
    <property type="project" value="TreeGrafter"/>
</dbReference>
<dbReference type="NCBIfam" id="TIGR02551">
    <property type="entry name" value="SpaO_YscQ"/>
    <property type="match status" value="1"/>
</dbReference>
<organism evidence="4 5">
    <name type="scientific">Nitratidesulfovibrio vulgaris (strain ATCC 29579 / DSM 644 / CCUG 34227 / NCIMB 8303 / VKM B-1760 / Hildenborough)</name>
    <name type="common">Desulfovibrio vulgaris</name>
    <dbReference type="NCBI Taxonomy" id="882"/>
    <lineage>
        <taxon>Bacteria</taxon>
        <taxon>Pseudomonadati</taxon>
        <taxon>Thermodesulfobacteriota</taxon>
        <taxon>Desulfovibrionia</taxon>
        <taxon>Desulfovibrionales</taxon>
        <taxon>Desulfovibrionaceae</taxon>
        <taxon>Nitratidesulfovibrio</taxon>
    </lineage>
</organism>
<dbReference type="Pfam" id="PF01052">
    <property type="entry name" value="FliMN_C"/>
    <property type="match status" value="1"/>
</dbReference>